<accession>A0ACB9JAS0</accession>
<proteinExistence type="predicted"/>
<dbReference type="Proteomes" id="UP001056120">
    <property type="component" value="Linkage Group LG05"/>
</dbReference>
<evidence type="ECO:0000313" key="1">
    <source>
        <dbReference type="EMBL" id="KAI3816357.1"/>
    </source>
</evidence>
<comment type="caution">
    <text evidence="1">The sequence shown here is derived from an EMBL/GenBank/DDBJ whole genome shotgun (WGS) entry which is preliminary data.</text>
</comment>
<dbReference type="EMBL" id="CM042022">
    <property type="protein sequence ID" value="KAI3816357.1"/>
    <property type="molecule type" value="Genomic_DNA"/>
</dbReference>
<reference evidence="2" key="1">
    <citation type="journal article" date="2022" name="Mol. Ecol. Resour.">
        <title>The genomes of chicory, endive, great burdock and yacon provide insights into Asteraceae palaeo-polyploidization history and plant inulin production.</title>
        <authorList>
            <person name="Fan W."/>
            <person name="Wang S."/>
            <person name="Wang H."/>
            <person name="Wang A."/>
            <person name="Jiang F."/>
            <person name="Liu H."/>
            <person name="Zhao H."/>
            <person name="Xu D."/>
            <person name="Zhang Y."/>
        </authorList>
    </citation>
    <scope>NUCLEOTIDE SEQUENCE [LARGE SCALE GENOMIC DNA]</scope>
    <source>
        <strain evidence="2">cv. Yunnan</strain>
    </source>
</reference>
<gene>
    <name evidence="1" type="ORF">L1987_16050</name>
</gene>
<organism evidence="1 2">
    <name type="scientific">Smallanthus sonchifolius</name>
    <dbReference type="NCBI Taxonomy" id="185202"/>
    <lineage>
        <taxon>Eukaryota</taxon>
        <taxon>Viridiplantae</taxon>
        <taxon>Streptophyta</taxon>
        <taxon>Embryophyta</taxon>
        <taxon>Tracheophyta</taxon>
        <taxon>Spermatophyta</taxon>
        <taxon>Magnoliopsida</taxon>
        <taxon>eudicotyledons</taxon>
        <taxon>Gunneridae</taxon>
        <taxon>Pentapetalae</taxon>
        <taxon>asterids</taxon>
        <taxon>campanulids</taxon>
        <taxon>Asterales</taxon>
        <taxon>Asteraceae</taxon>
        <taxon>Asteroideae</taxon>
        <taxon>Heliantheae alliance</taxon>
        <taxon>Millerieae</taxon>
        <taxon>Smallanthus</taxon>
    </lineage>
</organism>
<sequence length="116" mass="13253">MVHRGCSGGYRVLVWQLEMAVGDDGEDYGFCMSGIRVYMGTQFGYSNSKRVEDDLIRIWCLDAMRICLGYVFGYTPLMFVYTVDNDVKESVIRDDEYPDEDNPDEGDDDDETGETL</sequence>
<evidence type="ECO:0000313" key="2">
    <source>
        <dbReference type="Proteomes" id="UP001056120"/>
    </source>
</evidence>
<protein>
    <submittedName>
        <fullName evidence="1">Uncharacterized protein</fullName>
    </submittedName>
</protein>
<keyword evidence="2" id="KW-1185">Reference proteome</keyword>
<name>A0ACB9JAS0_9ASTR</name>
<reference evidence="1 2" key="2">
    <citation type="journal article" date="2022" name="Mol. Ecol. Resour.">
        <title>The genomes of chicory, endive, great burdock and yacon provide insights into Asteraceae paleo-polyploidization history and plant inulin production.</title>
        <authorList>
            <person name="Fan W."/>
            <person name="Wang S."/>
            <person name="Wang H."/>
            <person name="Wang A."/>
            <person name="Jiang F."/>
            <person name="Liu H."/>
            <person name="Zhao H."/>
            <person name="Xu D."/>
            <person name="Zhang Y."/>
        </authorList>
    </citation>
    <scope>NUCLEOTIDE SEQUENCE [LARGE SCALE GENOMIC DNA]</scope>
    <source>
        <strain evidence="2">cv. Yunnan</strain>
        <tissue evidence="1">Leaves</tissue>
    </source>
</reference>